<name>A0A1I4QR43_9PROT</name>
<gene>
    <name evidence="1" type="ORF">SAMN05421863_10283</name>
</gene>
<reference evidence="2" key="1">
    <citation type="submission" date="2016-10" db="EMBL/GenBank/DDBJ databases">
        <authorList>
            <person name="Varghese N."/>
            <person name="Submissions S."/>
        </authorList>
    </citation>
    <scope>NUCLEOTIDE SEQUENCE [LARGE SCALE GENOMIC DNA]</scope>
    <source>
        <strain evidence="2">Nm44</strain>
    </source>
</reference>
<dbReference type="InterPro" id="IPR049847">
    <property type="entry name" value="CrpP-rel"/>
</dbReference>
<dbReference type="EMBL" id="FOUB01000028">
    <property type="protein sequence ID" value="SFM42166.1"/>
    <property type="molecule type" value="Genomic_DNA"/>
</dbReference>
<protein>
    <submittedName>
        <fullName evidence="1">Uncharacterized protein</fullName>
    </submittedName>
</protein>
<evidence type="ECO:0000313" key="1">
    <source>
        <dbReference type="EMBL" id="SFM42166.1"/>
    </source>
</evidence>
<keyword evidence="2" id="KW-1185">Reference proteome</keyword>
<dbReference type="NCBIfam" id="NF041856">
    <property type="entry name" value="CrpP_rel_fam"/>
    <property type="match status" value="1"/>
</dbReference>
<accession>A0A1I4QR43</accession>
<sequence>MNENIQKAGANARAIGIKEIDNPYYKPRNMPAQTGETITVWQDKALAWEFGWKMEDIMRSQSI</sequence>
<organism evidence="1 2">
    <name type="scientific">Nitrosomonas communis</name>
    <dbReference type="NCBI Taxonomy" id="44574"/>
    <lineage>
        <taxon>Bacteria</taxon>
        <taxon>Pseudomonadati</taxon>
        <taxon>Pseudomonadota</taxon>
        <taxon>Betaproteobacteria</taxon>
        <taxon>Nitrosomonadales</taxon>
        <taxon>Nitrosomonadaceae</taxon>
        <taxon>Nitrosomonas</taxon>
    </lineage>
</organism>
<dbReference type="AlphaFoldDB" id="A0A1I4QR43"/>
<dbReference type="RefSeq" id="WP_074905644.1">
    <property type="nucleotide sequence ID" value="NZ_FOUB01000028.1"/>
</dbReference>
<evidence type="ECO:0000313" key="2">
    <source>
        <dbReference type="Proteomes" id="UP000183287"/>
    </source>
</evidence>
<proteinExistence type="predicted"/>
<dbReference type="Proteomes" id="UP000183287">
    <property type="component" value="Unassembled WGS sequence"/>
</dbReference>
<dbReference type="OrthoDB" id="8661297at2"/>